<keyword evidence="7" id="KW-1015">Disulfide bond</keyword>
<accession>A0ABV0B058</accession>
<dbReference type="InterPro" id="IPR020054">
    <property type="entry name" value="Prot_inh_SSI_I16_CS"/>
</dbReference>
<dbReference type="Proteomes" id="UP001447516">
    <property type="component" value="Unassembled WGS sequence"/>
</dbReference>
<evidence type="ECO:0000256" key="10">
    <source>
        <dbReference type="SAM" id="SignalP"/>
    </source>
</evidence>
<comment type="similarity">
    <text evidence="2 8">Belongs to the protease inhibitor I16 (SSI) family.</text>
</comment>
<dbReference type="RefSeq" id="WP_346229603.1">
    <property type="nucleotide sequence ID" value="NZ_JBDJAW010000037.1"/>
</dbReference>
<keyword evidence="5 8" id="KW-0646">Protease inhibitor</keyword>
<evidence type="ECO:0000256" key="7">
    <source>
        <dbReference type="ARBA" id="ARBA00023157"/>
    </source>
</evidence>
<evidence type="ECO:0000313" key="12">
    <source>
        <dbReference type="EMBL" id="MEN3539716.1"/>
    </source>
</evidence>
<protein>
    <submittedName>
        <fullName evidence="12">SSI family serine proteinase inhibitor</fullName>
    </submittedName>
</protein>
<evidence type="ECO:0000256" key="2">
    <source>
        <dbReference type="ARBA" id="ARBA00010472"/>
    </source>
</evidence>
<comment type="subunit">
    <text evidence="3">Homodimer.</text>
</comment>
<comment type="caution">
    <text evidence="12">The sequence shown here is derived from an EMBL/GenBank/DDBJ whole genome shotgun (WGS) entry which is preliminary data.</text>
</comment>
<feature type="signal peptide" evidence="10">
    <location>
        <begin position="1"/>
        <end position="23"/>
    </location>
</feature>
<organism evidence="12 13">
    <name type="scientific">Microbispora maris</name>
    <dbReference type="NCBI Taxonomy" id="3144104"/>
    <lineage>
        <taxon>Bacteria</taxon>
        <taxon>Bacillati</taxon>
        <taxon>Actinomycetota</taxon>
        <taxon>Actinomycetes</taxon>
        <taxon>Streptosporangiales</taxon>
        <taxon>Streptosporangiaceae</taxon>
        <taxon>Microbispora</taxon>
    </lineage>
</organism>
<keyword evidence="10" id="KW-0732">Signal</keyword>
<evidence type="ECO:0000256" key="8">
    <source>
        <dbReference type="RuleBase" id="RU003471"/>
    </source>
</evidence>
<keyword evidence="13" id="KW-1185">Reference proteome</keyword>
<feature type="region of interest" description="Disordered" evidence="9">
    <location>
        <begin position="21"/>
        <end position="63"/>
    </location>
</feature>
<proteinExistence type="inferred from homology"/>
<dbReference type="PRINTS" id="PR00294">
    <property type="entry name" value="SSBTLNINHBTR"/>
</dbReference>
<dbReference type="Pfam" id="PF00720">
    <property type="entry name" value="SSI"/>
    <property type="match status" value="1"/>
</dbReference>
<evidence type="ECO:0000256" key="9">
    <source>
        <dbReference type="SAM" id="MobiDB-lite"/>
    </source>
</evidence>
<name>A0ABV0B058_9ACTN</name>
<comment type="subcellular location">
    <subcellularLocation>
        <location evidence="1">Secreted</location>
    </subcellularLocation>
</comment>
<keyword evidence="6 8" id="KW-0722">Serine protease inhibitor</keyword>
<dbReference type="PROSITE" id="PS00999">
    <property type="entry name" value="SSI"/>
    <property type="match status" value="1"/>
</dbReference>
<feature type="chain" id="PRO_5046828374" evidence="10">
    <location>
        <begin position="24"/>
        <end position="179"/>
    </location>
</feature>
<feature type="domain" description="Subtilisin inhibitor" evidence="11">
    <location>
        <begin position="80"/>
        <end position="165"/>
    </location>
</feature>
<sequence length="179" mass="18461">MKPLLVLLAGAALAAGPSAQAWAHPGAAGDDGRTARSGPLGPVTPARADAAPVRGATLPAPPPPEIALRAARSPASRVRAVILTIADGEQPEPATRSAFLNCAPVGGSHPAPEKACAWLNRSGLDPGALRVNEAQPCTMIYAPVTVTASGIWDGKYFQFRRTFGNDCEKRSAAGELFDF</sequence>
<gene>
    <name evidence="12" type="ORF">AAH991_31730</name>
</gene>
<evidence type="ECO:0000256" key="3">
    <source>
        <dbReference type="ARBA" id="ARBA00011738"/>
    </source>
</evidence>
<evidence type="ECO:0000256" key="1">
    <source>
        <dbReference type="ARBA" id="ARBA00004613"/>
    </source>
</evidence>
<dbReference type="InterPro" id="IPR023549">
    <property type="entry name" value="Subtilisin_inhibitor"/>
</dbReference>
<evidence type="ECO:0000256" key="5">
    <source>
        <dbReference type="ARBA" id="ARBA00022690"/>
    </source>
</evidence>
<evidence type="ECO:0000259" key="11">
    <source>
        <dbReference type="Pfam" id="PF00720"/>
    </source>
</evidence>
<keyword evidence="4" id="KW-0964">Secreted</keyword>
<dbReference type="SUPFAM" id="SSF55399">
    <property type="entry name" value="Subtilisin inhibitor"/>
    <property type="match status" value="1"/>
</dbReference>
<dbReference type="InterPro" id="IPR036819">
    <property type="entry name" value="Subtilisin_inhibitor-like_sf"/>
</dbReference>
<evidence type="ECO:0000256" key="6">
    <source>
        <dbReference type="ARBA" id="ARBA00022900"/>
    </source>
</evidence>
<dbReference type="InterPro" id="IPR000691">
    <property type="entry name" value="Prot_inh_I16_SSI"/>
</dbReference>
<evidence type="ECO:0000256" key="4">
    <source>
        <dbReference type="ARBA" id="ARBA00022525"/>
    </source>
</evidence>
<evidence type="ECO:0000313" key="13">
    <source>
        <dbReference type="Proteomes" id="UP001447516"/>
    </source>
</evidence>
<dbReference type="EMBL" id="JBDJAW010000037">
    <property type="protein sequence ID" value="MEN3539716.1"/>
    <property type="molecule type" value="Genomic_DNA"/>
</dbReference>
<reference evidence="12 13" key="1">
    <citation type="submission" date="2024-05" db="EMBL/GenBank/DDBJ databases">
        <title>Microbispora sp.ZYX-F-249.</title>
        <authorList>
            <person name="Xie H."/>
        </authorList>
    </citation>
    <scope>NUCLEOTIDE SEQUENCE [LARGE SCALE GENOMIC DNA]</scope>
    <source>
        <strain evidence="12 13">ZYX-F-249</strain>
    </source>
</reference>
<dbReference type="Gene3D" id="3.30.350.10">
    <property type="entry name" value="Subtilisin inhibitor-like"/>
    <property type="match status" value="1"/>
</dbReference>